<evidence type="ECO:0000313" key="1">
    <source>
        <dbReference type="EMBL" id="OIQ99962.1"/>
    </source>
</evidence>
<gene>
    <name evidence="1" type="ORF">GALL_179780</name>
</gene>
<protein>
    <submittedName>
        <fullName evidence="1">DsrE/DsrF-like family protein</fullName>
    </submittedName>
</protein>
<accession>A0A1J5RWA2</accession>
<reference evidence="1" key="1">
    <citation type="submission" date="2016-10" db="EMBL/GenBank/DDBJ databases">
        <title>Sequence of Gallionella enrichment culture.</title>
        <authorList>
            <person name="Poehlein A."/>
            <person name="Muehling M."/>
            <person name="Daniel R."/>
        </authorList>
    </citation>
    <scope>NUCLEOTIDE SEQUENCE</scope>
</reference>
<dbReference type="Pfam" id="PF02635">
    <property type="entry name" value="DsrE"/>
    <property type="match status" value="1"/>
</dbReference>
<dbReference type="PANTHER" id="PTHR34874">
    <property type="entry name" value="PROTEIN YCHN"/>
    <property type="match status" value="1"/>
</dbReference>
<proteinExistence type="predicted"/>
<sequence>MNHLYILNDAPYGSERTYNALRLAGAVSKLEGNAVRVFLIGDGASSAHRNQKVPAGFYNVETMLGNVTRHGGEVGICGTCMDARGMTDGDIADKTHRSTLAELAEWTVWADKVLVF</sequence>
<organism evidence="1">
    <name type="scientific">mine drainage metagenome</name>
    <dbReference type="NCBI Taxonomy" id="410659"/>
    <lineage>
        <taxon>unclassified sequences</taxon>
        <taxon>metagenomes</taxon>
        <taxon>ecological metagenomes</taxon>
    </lineage>
</organism>
<dbReference type="InterPro" id="IPR027396">
    <property type="entry name" value="DsrEFH-like"/>
</dbReference>
<comment type="caution">
    <text evidence="1">The sequence shown here is derived from an EMBL/GenBank/DDBJ whole genome shotgun (WGS) entry which is preliminary data.</text>
</comment>
<name>A0A1J5RWA2_9ZZZZ</name>
<dbReference type="InterPro" id="IPR003787">
    <property type="entry name" value="Sulphur_relay_DsrE/F-like"/>
</dbReference>
<dbReference type="AlphaFoldDB" id="A0A1J5RWA2"/>
<dbReference type="GO" id="GO:0005829">
    <property type="term" value="C:cytosol"/>
    <property type="evidence" value="ECO:0007669"/>
    <property type="project" value="TreeGrafter"/>
</dbReference>
<dbReference type="EMBL" id="MLJW01000100">
    <property type="protein sequence ID" value="OIQ99962.1"/>
    <property type="molecule type" value="Genomic_DNA"/>
</dbReference>
<dbReference type="Gene3D" id="3.40.1260.10">
    <property type="entry name" value="DsrEFH-like"/>
    <property type="match status" value="1"/>
</dbReference>
<dbReference type="SUPFAM" id="SSF75169">
    <property type="entry name" value="DsrEFH-like"/>
    <property type="match status" value="1"/>
</dbReference>
<dbReference type="PANTHER" id="PTHR34874:SF1">
    <property type="entry name" value="PROTEIN YCHN"/>
    <property type="match status" value="1"/>
</dbReference>